<protein>
    <submittedName>
        <fullName evidence="5">Methyltransferase</fullName>
    </submittedName>
</protein>
<evidence type="ECO:0000256" key="2">
    <source>
        <dbReference type="ARBA" id="ARBA00022679"/>
    </source>
</evidence>
<gene>
    <name evidence="5" type="ORF">PSAB_19590</name>
</gene>
<dbReference type="KEGG" id="psab:PSAB_19590"/>
<reference evidence="5 6" key="1">
    <citation type="journal article" date="2014" name="PLoS Genet.">
        <title>Comparative Genomic Analysis of N2-Fixing and Non-N2-Fixing Paenibacillus spp.: Organization, Evolution and Expression of the Nitrogen Fixation Genes.</title>
        <authorList>
            <person name="Xie J.B."/>
            <person name="Du Z."/>
            <person name="Bai L."/>
            <person name="Tian C."/>
            <person name="Zhang Y."/>
            <person name="Xie J.Y."/>
            <person name="Wang T."/>
            <person name="Liu X."/>
            <person name="Chen X."/>
            <person name="Cheng Q."/>
            <person name="Chen S."/>
            <person name="Li J."/>
        </authorList>
    </citation>
    <scope>NUCLEOTIDE SEQUENCE [LARGE SCALE GENOMIC DNA]</scope>
    <source>
        <strain evidence="5 6">T27</strain>
    </source>
</reference>
<dbReference type="InterPro" id="IPR051052">
    <property type="entry name" value="Diverse_substrate_MTase"/>
</dbReference>
<dbReference type="SMART" id="SM00650">
    <property type="entry name" value="rADc"/>
    <property type="match status" value="1"/>
</dbReference>
<dbReference type="InterPro" id="IPR029063">
    <property type="entry name" value="SAM-dependent_MTases_sf"/>
</dbReference>
<dbReference type="CDD" id="cd02440">
    <property type="entry name" value="AdoMet_MTases"/>
    <property type="match status" value="1"/>
</dbReference>
<keyword evidence="2 5" id="KW-0808">Transferase</keyword>
<evidence type="ECO:0000313" key="5">
    <source>
        <dbReference type="EMBL" id="AHV98811.1"/>
    </source>
</evidence>
<dbReference type="PANTHER" id="PTHR44942:SF4">
    <property type="entry name" value="METHYLTRANSFERASE TYPE 11 DOMAIN-CONTAINING PROTEIN"/>
    <property type="match status" value="1"/>
</dbReference>
<sequence>MDLRLKFNEDVVNYDKWRPTYVAELFNDIIHYSGLNSTKNALEIGIGTGQATLPILKTGCKVTAVELGEKLAEFTKQKFSQFSNFKVINIDFESFTNNDNKYDMIYSATAFHWLPQDIGFTKVHSLLKHGGTVALFWNHPSAIGKDGTMHTEIQKIYKKYKPFGDKSPKEFDEKTCQQYVDTMRKYGFSNVITKIYRQTRKLHAEDYISLLNTYSDHRSLQMDVKNVLESEIATVIDKFGGIINIYDTMDLYLGKKY</sequence>
<organism evidence="5 6">
    <name type="scientific">Paenibacillus sabinae T27</name>
    <dbReference type="NCBI Taxonomy" id="1268072"/>
    <lineage>
        <taxon>Bacteria</taxon>
        <taxon>Bacillati</taxon>
        <taxon>Bacillota</taxon>
        <taxon>Bacilli</taxon>
        <taxon>Bacillales</taxon>
        <taxon>Paenibacillaceae</taxon>
        <taxon>Paenibacillus</taxon>
    </lineage>
</organism>
<evidence type="ECO:0000313" key="6">
    <source>
        <dbReference type="Proteomes" id="UP000019772"/>
    </source>
</evidence>
<accession>X4ZH40</accession>
<evidence type="ECO:0000256" key="1">
    <source>
        <dbReference type="ARBA" id="ARBA00022603"/>
    </source>
</evidence>
<dbReference type="EMBL" id="CP004078">
    <property type="protein sequence ID" value="AHV98811.1"/>
    <property type="molecule type" value="Genomic_DNA"/>
</dbReference>
<dbReference type="Pfam" id="PF13649">
    <property type="entry name" value="Methyltransf_25"/>
    <property type="match status" value="1"/>
</dbReference>
<dbReference type="Proteomes" id="UP000019772">
    <property type="component" value="Chromosome"/>
</dbReference>
<dbReference type="HOGENOM" id="CLU_049344_7_1_9"/>
<evidence type="ECO:0000259" key="4">
    <source>
        <dbReference type="SMART" id="SM00650"/>
    </source>
</evidence>
<dbReference type="Gene3D" id="3.40.50.150">
    <property type="entry name" value="Vaccinia Virus protein VP39"/>
    <property type="match status" value="1"/>
</dbReference>
<dbReference type="InterPro" id="IPR020598">
    <property type="entry name" value="rRNA_Ade_methylase_Trfase_N"/>
</dbReference>
<dbReference type="STRING" id="1268072.PSAB_19590"/>
<dbReference type="GO" id="GO:0000179">
    <property type="term" value="F:rRNA (adenine-N6,N6-)-dimethyltransferase activity"/>
    <property type="evidence" value="ECO:0007669"/>
    <property type="project" value="InterPro"/>
</dbReference>
<name>X4ZH40_9BACL</name>
<dbReference type="eggNOG" id="COG0030">
    <property type="taxonomic scope" value="Bacteria"/>
</dbReference>
<dbReference type="OrthoDB" id="9797252at2"/>
<keyword evidence="1 5" id="KW-0489">Methyltransferase</keyword>
<dbReference type="PATRIC" id="fig|1268072.3.peg.4041"/>
<keyword evidence="6" id="KW-1185">Reference proteome</keyword>
<keyword evidence="3" id="KW-0949">S-adenosyl-L-methionine</keyword>
<dbReference type="AlphaFoldDB" id="X4ZH40"/>
<dbReference type="SUPFAM" id="SSF53335">
    <property type="entry name" value="S-adenosyl-L-methionine-dependent methyltransferases"/>
    <property type="match status" value="1"/>
</dbReference>
<feature type="domain" description="Ribosomal RNA adenine methylase transferase N-terminal" evidence="4">
    <location>
        <begin position="25"/>
        <end position="160"/>
    </location>
</feature>
<proteinExistence type="predicted"/>
<dbReference type="InterPro" id="IPR041698">
    <property type="entry name" value="Methyltransf_25"/>
</dbReference>
<dbReference type="PANTHER" id="PTHR44942">
    <property type="entry name" value="METHYLTRANSF_11 DOMAIN-CONTAINING PROTEIN"/>
    <property type="match status" value="1"/>
</dbReference>
<evidence type="ECO:0000256" key="3">
    <source>
        <dbReference type="ARBA" id="ARBA00022691"/>
    </source>
</evidence>